<proteinExistence type="inferred from homology"/>
<dbReference type="AlphaFoldDB" id="A0AAW3MGG8"/>
<keyword evidence="4" id="KW-0949">S-adenosyl-L-methionine</keyword>
<dbReference type="InterPro" id="IPR029063">
    <property type="entry name" value="SAM-dependent_MTases_sf"/>
</dbReference>
<dbReference type="InterPro" id="IPR001091">
    <property type="entry name" value="RM_Methyltransferase"/>
</dbReference>
<organism evidence="10 11">
    <name type="scientific">Exiguobacterium indicum</name>
    <dbReference type="NCBI Taxonomy" id="296995"/>
    <lineage>
        <taxon>Bacteria</taxon>
        <taxon>Bacillati</taxon>
        <taxon>Bacillota</taxon>
        <taxon>Bacilli</taxon>
        <taxon>Bacillales</taxon>
        <taxon>Bacillales Family XII. Incertae Sedis</taxon>
        <taxon>Exiguobacterium</taxon>
    </lineage>
</organism>
<evidence type="ECO:0000256" key="3">
    <source>
        <dbReference type="ARBA" id="ARBA00022679"/>
    </source>
</evidence>
<comment type="similarity">
    <text evidence="1">Belongs to the N(4)/N(6)-methyltransferase family. N(4) subfamily.</text>
</comment>
<evidence type="ECO:0000313" key="11">
    <source>
        <dbReference type="Proteomes" id="UP000072605"/>
    </source>
</evidence>
<dbReference type="GO" id="GO:0032259">
    <property type="term" value="P:methylation"/>
    <property type="evidence" value="ECO:0007669"/>
    <property type="project" value="UniProtKB-KW"/>
</dbReference>
<dbReference type="EMBL" id="LDQV01000012">
    <property type="protein sequence ID" value="KTR27990.1"/>
    <property type="molecule type" value="Genomic_DNA"/>
</dbReference>
<keyword evidence="5" id="KW-0680">Restriction system</keyword>
<sequence>MEVEFLKENTIYHSECVLGMKEQIEDNSIDLVVTSPPYDDLRNYQGYTFDFEAVAKELWRVIKPGGVVVWIVGDATINGSETGTSFRQALFFKEIGFNLHDTMIYEKDSISFPDTNRYYQTFEYMFVFSKGKPKVVHLLDDRANKWGNGKKRILGRERQEDGTLSSKRKGNLLKPFGVRFNIWRYAIGKNKSTKDNMAFEHPAIFPEELARDHILSWSDPGDLILDPFMGSGTTAKMAIVSDRRYVGFEISEEYCTIAKRRLENLQMNLMT</sequence>
<reference evidence="10 11" key="1">
    <citation type="journal article" date="2016" name="Front. Microbiol.">
        <title>Genomic Resource of Rice Seed Associated Bacteria.</title>
        <authorList>
            <person name="Midha S."/>
            <person name="Bansal K."/>
            <person name="Sharma S."/>
            <person name="Kumar N."/>
            <person name="Patil P.P."/>
            <person name="Chaudhry V."/>
            <person name="Patil P.B."/>
        </authorList>
    </citation>
    <scope>NUCLEOTIDE SEQUENCE [LARGE SCALE GENOMIC DNA]</scope>
    <source>
        <strain evidence="10 11">RSA11</strain>
    </source>
</reference>
<keyword evidence="10" id="KW-0540">Nuclease</keyword>
<protein>
    <recommendedName>
        <fullName evidence="8">Methyltransferase</fullName>
        <ecNumber evidence="8">2.1.1.-</ecNumber>
    </recommendedName>
</protein>
<name>A0AAW3MGG8_9BACL</name>
<dbReference type="GO" id="GO:0003677">
    <property type="term" value="F:DNA binding"/>
    <property type="evidence" value="ECO:0007669"/>
    <property type="project" value="UniProtKB-KW"/>
</dbReference>
<dbReference type="GO" id="GO:0008170">
    <property type="term" value="F:N-methyltransferase activity"/>
    <property type="evidence" value="ECO:0007669"/>
    <property type="project" value="InterPro"/>
</dbReference>
<keyword evidence="10" id="KW-0255">Endonuclease</keyword>
<evidence type="ECO:0000256" key="8">
    <source>
        <dbReference type="RuleBase" id="RU362026"/>
    </source>
</evidence>
<accession>A0AAW3MGG8</accession>
<dbReference type="Gene3D" id="3.40.50.150">
    <property type="entry name" value="Vaccinia Virus protein VP39"/>
    <property type="match status" value="1"/>
</dbReference>
<dbReference type="GO" id="GO:0015667">
    <property type="term" value="F:site-specific DNA-methyltransferase (cytosine-N4-specific) activity"/>
    <property type="evidence" value="ECO:0007669"/>
    <property type="project" value="UniProtKB-EC"/>
</dbReference>
<evidence type="ECO:0000313" key="10">
    <source>
        <dbReference type="EMBL" id="KTR27990.1"/>
    </source>
</evidence>
<dbReference type="InterPro" id="IPR017985">
    <property type="entry name" value="MeTrfase_CN4_CS"/>
</dbReference>
<gene>
    <name evidence="10" type="ORF">RSA11_04445</name>
</gene>
<evidence type="ECO:0000256" key="4">
    <source>
        <dbReference type="ARBA" id="ARBA00022691"/>
    </source>
</evidence>
<dbReference type="GO" id="GO:0004519">
    <property type="term" value="F:endonuclease activity"/>
    <property type="evidence" value="ECO:0007669"/>
    <property type="project" value="UniProtKB-KW"/>
</dbReference>
<evidence type="ECO:0000256" key="6">
    <source>
        <dbReference type="ARBA" id="ARBA00023125"/>
    </source>
</evidence>
<evidence type="ECO:0000256" key="2">
    <source>
        <dbReference type="ARBA" id="ARBA00022603"/>
    </source>
</evidence>
<dbReference type="PROSITE" id="PS00093">
    <property type="entry name" value="N4_MTASE"/>
    <property type="match status" value="1"/>
</dbReference>
<evidence type="ECO:0000256" key="1">
    <source>
        <dbReference type="ARBA" id="ARBA00010203"/>
    </source>
</evidence>
<comment type="catalytic activity">
    <reaction evidence="7">
        <text>a 2'-deoxycytidine in DNA + S-adenosyl-L-methionine = an N(4)-methyl-2'-deoxycytidine in DNA + S-adenosyl-L-homocysteine + H(+)</text>
        <dbReference type="Rhea" id="RHEA:16857"/>
        <dbReference type="Rhea" id="RHEA-COMP:11369"/>
        <dbReference type="Rhea" id="RHEA-COMP:13674"/>
        <dbReference type="ChEBI" id="CHEBI:15378"/>
        <dbReference type="ChEBI" id="CHEBI:57856"/>
        <dbReference type="ChEBI" id="CHEBI:59789"/>
        <dbReference type="ChEBI" id="CHEBI:85452"/>
        <dbReference type="ChEBI" id="CHEBI:137933"/>
        <dbReference type="EC" id="2.1.1.113"/>
    </reaction>
</comment>
<dbReference type="PRINTS" id="PR00508">
    <property type="entry name" value="S21N4MTFRASE"/>
</dbReference>
<keyword evidence="10" id="KW-0378">Hydrolase</keyword>
<dbReference type="GO" id="GO:0009307">
    <property type="term" value="P:DNA restriction-modification system"/>
    <property type="evidence" value="ECO:0007669"/>
    <property type="project" value="UniProtKB-KW"/>
</dbReference>
<keyword evidence="3" id="KW-0808">Transferase</keyword>
<evidence type="ECO:0000256" key="7">
    <source>
        <dbReference type="ARBA" id="ARBA00049120"/>
    </source>
</evidence>
<feature type="domain" description="DNA methylase N-4/N-6" evidence="9">
    <location>
        <begin position="29"/>
        <end position="259"/>
    </location>
</feature>
<dbReference type="EC" id="2.1.1.-" evidence="8"/>
<dbReference type="InterPro" id="IPR002941">
    <property type="entry name" value="DNA_methylase_N4/N6"/>
</dbReference>
<comment type="caution">
    <text evidence="10">The sequence shown here is derived from an EMBL/GenBank/DDBJ whole genome shotgun (WGS) entry which is preliminary data.</text>
</comment>
<dbReference type="Pfam" id="PF01555">
    <property type="entry name" value="N6_N4_Mtase"/>
    <property type="match status" value="1"/>
</dbReference>
<evidence type="ECO:0000259" key="9">
    <source>
        <dbReference type="Pfam" id="PF01555"/>
    </source>
</evidence>
<keyword evidence="2" id="KW-0489">Methyltransferase</keyword>
<dbReference type="SUPFAM" id="SSF53335">
    <property type="entry name" value="S-adenosyl-L-methionine-dependent methyltransferases"/>
    <property type="match status" value="1"/>
</dbReference>
<keyword evidence="6" id="KW-0238">DNA-binding</keyword>
<evidence type="ECO:0000256" key="5">
    <source>
        <dbReference type="ARBA" id="ARBA00022747"/>
    </source>
</evidence>
<dbReference type="Proteomes" id="UP000072605">
    <property type="component" value="Unassembled WGS sequence"/>
</dbReference>